<evidence type="ECO:0000313" key="3">
    <source>
        <dbReference type="Proteomes" id="UP001151760"/>
    </source>
</evidence>
<evidence type="ECO:0008006" key="4">
    <source>
        <dbReference type="Google" id="ProtNLM"/>
    </source>
</evidence>
<protein>
    <recommendedName>
        <fullName evidence="4">No apical meristem-associated C-terminal domain-containing protein</fullName>
    </recommendedName>
</protein>
<feature type="compositionally biased region" description="Low complexity" evidence="1">
    <location>
        <begin position="198"/>
        <end position="210"/>
    </location>
</feature>
<keyword evidence="3" id="KW-1185">Reference proteome</keyword>
<proteinExistence type="predicted"/>
<reference evidence="2" key="1">
    <citation type="journal article" date="2022" name="Int. J. Mol. Sci.">
        <title>Draft Genome of Tanacetum Coccineum: Genomic Comparison of Closely Related Tanacetum-Family Plants.</title>
        <authorList>
            <person name="Yamashiro T."/>
            <person name="Shiraishi A."/>
            <person name="Nakayama K."/>
            <person name="Satake H."/>
        </authorList>
    </citation>
    <scope>NUCLEOTIDE SEQUENCE</scope>
</reference>
<organism evidence="2 3">
    <name type="scientific">Tanacetum coccineum</name>
    <dbReference type="NCBI Taxonomy" id="301880"/>
    <lineage>
        <taxon>Eukaryota</taxon>
        <taxon>Viridiplantae</taxon>
        <taxon>Streptophyta</taxon>
        <taxon>Embryophyta</taxon>
        <taxon>Tracheophyta</taxon>
        <taxon>Spermatophyta</taxon>
        <taxon>Magnoliopsida</taxon>
        <taxon>eudicotyledons</taxon>
        <taxon>Gunneridae</taxon>
        <taxon>Pentapetalae</taxon>
        <taxon>asterids</taxon>
        <taxon>campanulids</taxon>
        <taxon>Asterales</taxon>
        <taxon>Asteraceae</taxon>
        <taxon>Asteroideae</taxon>
        <taxon>Anthemideae</taxon>
        <taxon>Anthemidinae</taxon>
        <taxon>Tanacetum</taxon>
    </lineage>
</organism>
<dbReference type="Proteomes" id="UP001151760">
    <property type="component" value="Unassembled WGS sequence"/>
</dbReference>
<feature type="region of interest" description="Disordered" evidence="1">
    <location>
        <begin position="160"/>
        <end position="213"/>
    </location>
</feature>
<evidence type="ECO:0000313" key="2">
    <source>
        <dbReference type="EMBL" id="GJT95775.1"/>
    </source>
</evidence>
<reference evidence="2" key="2">
    <citation type="submission" date="2022-01" db="EMBL/GenBank/DDBJ databases">
        <authorList>
            <person name="Yamashiro T."/>
            <person name="Shiraishi A."/>
            <person name="Satake H."/>
            <person name="Nakayama K."/>
        </authorList>
    </citation>
    <scope>NUCLEOTIDE SEQUENCE</scope>
</reference>
<gene>
    <name evidence="2" type="ORF">Tco_1091293</name>
</gene>
<sequence length="287" mass="33367">MSYYPNTTSTSTKTKGKYVKSMSRVACETRAERAETRNLWTQDEELLLTECYIQVSEDSNIGSEQKNDTFCYKVLVQYNEQAKISKFPSRNKNMSMEKWNPMNREVGRFNSLVNETKTLNGENNEDLMTRIEILYKSVTGIDFKHKRAWAFLKVKHKWKNPDSTNARRNRGCVTDSKPELFGDDELPLPPNKQRIAKSQRSSNSTASSGSNPTMFQEILQQQYELDRKKKIERLNRETTSRVELFNYKKVAEDLKVLQMDTRGMVPFDAAIINTQKAQIRALYQPKN</sequence>
<name>A0ABQ5I7Z0_9ASTR</name>
<comment type="caution">
    <text evidence="2">The sequence shown here is derived from an EMBL/GenBank/DDBJ whole genome shotgun (WGS) entry which is preliminary data.</text>
</comment>
<dbReference type="PANTHER" id="PTHR45023:SF4">
    <property type="entry name" value="GLYCINE-RICH PROTEIN-RELATED"/>
    <property type="match status" value="1"/>
</dbReference>
<dbReference type="PANTHER" id="PTHR45023">
    <property type="match status" value="1"/>
</dbReference>
<dbReference type="EMBL" id="BQNB010020421">
    <property type="protein sequence ID" value="GJT95775.1"/>
    <property type="molecule type" value="Genomic_DNA"/>
</dbReference>
<accession>A0ABQ5I7Z0</accession>
<evidence type="ECO:0000256" key="1">
    <source>
        <dbReference type="SAM" id="MobiDB-lite"/>
    </source>
</evidence>